<evidence type="ECO:0000256" key="1">
    <source>
        <dbReference type="SAM" id="MobiDB-lite"/>
    </source>
</evidence>
<dbReference type="EMBL" id="JAADJG010000284">
    <property type="protein sequence ID" value="KAF4449474.1"/>
    <property type="molecule type" value="Genomic_DNA"/>
</dbReference>
<comment type="caution">
    <text evidence="2">The sequence shown here is derived from an EMBL/GenBank/DDBJ whole genome shotgun (WGS) entry which is preliminary data.</text>
</comment>
<gene>
    <name evidence="2" type="ORF">F53441_7268</name>
</gene>
<protein>
    <submittedName>
        <fullName evidence="2">Uncharacterized protein</fullName>
    </submittedName>
</protein>
<keyword evidence="3" id="KW-1185">Reference proteome</keyword>
<dbReference type="AlphaFoldDB" id="A0A8H4NSF0"/>
<sequence length="272" mass="30680">MDASGCQDLRTATPSTRSDSVSTGIQTAPMSLGEHNQDQNPPPEPESVGLLDLPDSVGDQLVNLFIAYNCVCSPEIEFSSIITAIKSDQRDDPSLPKFEFETEPCTLFIGYDYRSTFVLSSQFIKDNFLTISPIARYVPHSRHRRQYFPITGTITSSLTPDGTWDFHLTDYYMECIAQRLPYTHQPTFEAENWQIVYLDALRPGIKEAVNAHNLRVLGWWARKVSHSGQVFEELGDASHAIYQFTDAKEVCDQMYSALKRAYPIPQPDSRAA</sequence>
<evidence type="ECO:0000313" key="2">
    <source>
        <dbReference type="EMBL" id="KAF4449474.1"/>
    </source>
</evidence>
<reference evidence="2" key="1">
    <citation type="submission" date="2020-01" db="EMBL/GenBank/DDBJ databases">
        <title>Identification and distribution of gene clusters putatively required for synthesis of sphingolipid metabolism inhibitors in phylogenetically diverse species of the filamentous fungus Fusarium.</title>
        <authorList>
            <person name="Kim H.-S."/>
            <person name="Busman M."/>
            <person name="Brown D.W."/>
            <person name="Divon H."/>
            <person name="Uhlig S."/>
            <person name="Proctor R.H."/>
        </authorList>
    </citation>
    <scope>NUCLEOTIDE SEQUENCE</scope>
    <source>
        <strain evidence="2">NRRL 53441</strain>
    </source>
</reference>
<feature type="region of interest" description="Disordered" evidence="1">
    <location>
        <begin position="1"/>
        <end position="49"/>
    </location>
</feature>
<feature type="compositionally biased region" description="Polar residues" evidence="1">
    <location>
        <begin position="10"/>
        <end position="29"/>
    </location>
</feature>
<proteinExistence type="predicted"/>
<accession>A0A8H4NSF0</accession>
<evidence type="ECO:0000313" key="3">
    <source>
        <dbReference type="Proteomes" id="UP000605986"/>
    </source>
</evidence>
<organism evidence="2 3">
    <name type="scientific">Fusarium austroafricanum</name>
    <dbReference type="NCBI Taxonomy" id="2364996"/>
    <lineage>
        <taxon>Eukaryota</taxon>
        <taxon>Fungi</taxon>
        <taxon>Dikarya</taxon>
        <taxon>Ascomycota</taxon>
        <taxon>Pezizomycotina</taxon>
        <taxon>Sordariomycetes</taxon>
        <taxon>Hypocreomycetidae</taxon>
        <taxon>Hypocreales</taxon>
        <taxon>Nectriaceae</taxon>
        <taxon>Fusarium</taxon>
        <taxon>Fusarium concolor species complex</taxon>
    </lineage>
</organism>
<dbReference type="Proteomes" id="UP000605986">
    <property type="component" value="Unassembled WGS sequence"/>
</dbReference>
<name>A0A8H4NSF0_9HYPO</name>